<dbReference type="InterPro" id="IPR050362">
    <property type="entry name" value="Cation-dep_OMT"/>
</dbReference>
<dbReference type="GO" id="GO:0032259">
    <property type="term" value="P:methylation"/>
    <property type="evidence" value="ECO:0007669"/>
    <property type="project" value="UniProtKB-KW"/>
</dbReference>
<keyword evidence="5" id="KW-1185">Reference proteome</keyword>
<dbReference type="Proteomes" id="UP001207918">
    <property type="component" value="Unassembled WGS sequence"/>
</dbReference>
<dbReference type="PANTHER" id="PTHR10509">
    <property type="entry name" value="O-METHYLTRANSFERASE-RELATED"/>
    <property type="match status" value="1"/>
</dbReference>
<dbReference type="PANTHER" id="PTHR10509:SF14">
    <property type="entry name" value="CAFFEOYL-COA O-METHYLTRANSFERASE 3-RELATED"/>
    <property type="match status" value="1"/>
</dbReference>
<reference evidence="4 5" key="1">
    <citation type="submission" date="2021-03" db="EMBL/GenBank/DDBJ databases">
        <title>Aliifodinibius sp. nov., a new bacterium isolated from saline soil.</title>
        <authorList>
            <person name="Galisteo C."/>
            <person name="De La Haba R."/>
            <person name="Sanchez-Porro C."/>
            <person name="Ventosa A."/>
        </authorList>
    </citation>
    <scope>NUCLEOTIDE SEQUENCE [LARGE SCALE GENOMIC DNA]</scope>
    <source>
        <strain evidence="4 5">1BSP15-2V2</strain>
    </source>
</reference>
<name>A0ABT3PNH5_9BACT</name>
<protein>
    <submittedName>
        <fullName evidence="4">Class I SAM-dependent methyltransferase</fullName>
        <ecNumber evidence="4">2.1.1.-</ecNumber>
    </submittedName>
</protein>
<accession>A0ABT3PNH5</accession>
<proteinExistence type="predicted"/>
<comment type="caution">
    <text evidence="4">The sequence shown here is derived from an EMBL/GenBank/DDBJ whole genome shotgun (WGS) entry which is preliminary data.</text>
</comment>
<keyword evidence="2 4" id="KW-0808">Transferase</keyword>
<dbReference type="Gene3D" id="3.40.50.150">
    <property type="entry name" value="Vaccinia Virus protein VP39"/>
    <property type="match status" value="1"/>
</dbReference>
<organism evidence="4 5">
    <name type="scientific">Fodinibius salsisoli</name>
    <dbReference type="NCBI Taxonomy" id="2820877"/>
    <lineage>
        <taxon>Bacteria</taxon>
        <taxon>Pseudomonadati</taxon>
        <taxon>Balneolota</taxon>
        <taxon>Balneolia</taxon>
        <taxon>Balneolales</taxon>
        <taxon>Balneolaceae</taxon>
        <taxon>Fodinibius</taxon>
    </lineage>
</organism>
<dbReference type="EC" id="2.1.1.-" evidence="4"/>
<evidence type="ECO:0000256" key="1">
    <source>
        <dbReference type="ARBA" id="ARBA00022603"/>
    </source>
</evidence>
<dbReference type="Pfam" id="PF01596">
    <property type="entry name" value="Methyltransf_3"/>
    <property type="match status" value="1"/>
</dbReference>
<dbReference type="SUPFAM" id="SSF53335">
    <property type="entry name" value="S-adenosyl-L-methionine-dependent methyltransferases"/>
    <property type="match status" value="1"/>
</dbReference>
<evidence type="ECO:0000256" key="3">
    <source>
        <dbReference type="ARBA" id="ARBA00022691"/>
    </source>
</evidence>
<evidence type="ECO:0000313" key="5">
    <source>
        <dbReference type="Proteomes" id="UP001207918"/>
    </source>
</evidence>
<dbReference type="InterPro" id="IPR002935">
    <property type="entry name" value="SAM_O-MeTrfase"/>
</dbReference>
<dbReference type="EMBL" id="JAGGJA010000006">
    <property type="protein sequence ID" value="MCW9707407.1"/>
    <property type="molecule type" value="Genomic_DNA"/>
</dbReference>
<keyword evidence="1 4" id="KW-0489">Methyltransferase</keyword>
<evidence type="ECO:0000256" key="2">
    <source>
        <dbReference type="ARBA" id="ARBA00022679"/>
    </source>
</evidence>
<dbReference type="PROSITE" id="PS51682">
    <property type="entry name" value="SAM_OMT_I"/>
    <property type="match status" value="1"/>
</dbReference>
<keyword evidence="3" id="KW-0949">S-adenosyl-L-methionine</keyword>
<dbReference type="CDD" id="cd02440">
    <property type="entry name" value="AdoMet_MTases"/>
    <property type="match status" value="1"/>
</dbReference>
<dbReference type="GO" id="GO:0008168">
    <property type="term" value="F:methyltransferase activity"/>
    <property type="evidence" value="ECO:0007669"/>
    <property type="project" value="UniProtKB-KW"/>
</dbReference>
<dbReference type="RefSeq" id="WP_265766184.1">
    <property type="nucleotide sequence ID" value="NZ_JAGGJA010000006.1"/>
</dbReference>
<sequence>MIVNDIEAYAAAHTTDDSELIRELIKASDEDLEHIDMLSGRLVGRLLAFLVKISNARRVLEVGTFTGYSALTMAEALPKEGVLFTCEYNKRYESIARTFFEKSEHGSKINLVMGKALETIPDISGTFDLIFLDADKINYPNYYELLLPRLKKGGILAVDNVLWGGEAVNPESDKAKAIDQLNKQIAKDESVEQVLLPVRDGLTVVRKR</sequence>
<gene>
    <name evidence="4" type="ORF">J6I44_11100</name>
</gene>
<evidence type="ECO:0000313" key="4">
    <source>
        <dbReference type="EMBL" id="MCW9707407.1"/>
    </source>
</evidence>
<dbReference type="InterPro" id="IPR029063">
    <property type="entry name" value="SAM-dependent_MTases_sf"/>
</dbReference>